<proteinExistence type="inferred from homology"/>
<dbReference type="EMBL" id="JBBXMP010000005">
    <property type="protein sequence ID" value="KAL0070695.1"/>
    <property type="molecule type" value="Genomic_DNA"/>
</dbReference>
<dbReference type="PRINTS" id="PR00081">
    <property type="entry name" value="GDHRDH"/>
</dbReference>
<evidence type="ECO:0000313" key="5">
    <source>
        <dbReference type="Proteomes" id="UP001437256"/>
    </source>
</evidence>
<sequence>MFMVLYSADEDAFLNAIKKSSEKFSHIDGLILNAAALEPLCRVGDSDTPLSSWRKHFEVNFFSLVTAVRGTLPSLRKSEFGGRIVFVSSGAAVKGTAGWGPYNASKAAMNSLCRTLAEEEPDVVSVALRPGTVDTAMQQAIREQGVKHMTESDHQTFMRLHSDGILLKPELPGGVIASLALRATKGLSGQFVSWDDEKCKDFRLE</sequence>
<evidence type="ECO:0000313" key="4">
    <source>
        <dbReference type="EMBL" id="KAL0070695.1"/>
    </source>
</evidence>
<dbReference type="PANTHER" id="PTHR43008:SF8">
    <property type="entry name" value="BENZIL REDUCTASE ((S)-BENZOIN FORMING) IRC24"/>
    <property type="match status" value="1"/>
</dbReference>
<comment type="similarity">
    <text evidence="1">Belongs to the short-chain dehydrogenases/reductases (SDR) family.</text>
</comment>
<evidence type="ECO:0000256" key="1">
    <source>
        <dbReference type="ARBA" id="ARBA00006484"/>
    </source>
</evidence>
<organism evidence="4 5">
    <name type="scientific">Marasmius tenuissimus</name>
    <dbReference type="NCBI Taxonomy" id="585030"/>
    <lineage>
        <taxon>Eukaryota</taxon>
        <taxon>Fungi</taxon>
        <taxon>Dikarya</taxon>
        <taxon>Basidiomycota</taxon>
        <taxon>Agaricomycotina</taxon>
        <taxon>Agaricomycetes</taxon>
        <taxon>Agaricomycetidae</taxon>
        <taxon>Agaricales</taxon>
        <taxon>Marasmiineae</taxon>
        <taxon>Marasmiaceae</taxon>
        <taxon>Marasmius</taxon>
    </lineage>
</organism>
<dbReference type="Gene3D" id="3.40.50.720">
    <property type="entry name" value="NAD(P)-binding Rossmann-like Domain"/>
    <property type="match status" value="1"/>
</dbReference>
<keyword evidence="5" id="KW-1185">Reference proteome</keyword>
<dbReference type="PANTHER" id="PTHR43008">
    <property type="entry name" value="BENZIL REDUCTASE"/>
    <property type="match status" value="1"/>
</dbReference>
<dbReference type="InterPro" id="IPR002347">
    <property type="entry name" value="SDR_fam"/>
</dbReference>
<dbReference type="Proteomes" id="UP001437256">
    <property type="component" value="Unassembled WGS sequence"/>
</dbReference>
<keyword evidence="2" id="KW-0521">NADP</keyword>
<evidence type="ECO:0000256" key="2">
    <source>
        <dbReference type="ARBA" id="ARBA00022857"/>
    </source>
</evidence>
<dbReference type="InterPro" id="IPR020904">
    <property type="entry name" value="Sc_DH/Rdtase_CS"/>
</dbReference>
<gene>
    <name evidence="4" type="ORF">AAF712_001916</name>
</gene>
<evidence type="ECO:0000256" key="3">
    <source>
        <dbReference type="ARBA" id="ARBA00023002"/>
    </source>
</evidence>
<dbReference type="Pfam" id="PF00106">
    <property type="entry name" value="adh_short"/>
    <property type="match status" value="1"/>
</dbReference>
<protein>
    <recommendedName>
        <fullName evidence="6">Short-chain dehydrogenase</fullName>
    </recommendedName>
</protein>
<keyword evidence="3" id="KW-0560">Oxidoreductase</keyword>
<name>A0ABR3A9S2_9AGAR</name>
<accession>A0ABR3A9S2</accession>
<reference evidence="4 5" key="1">
    <citation type="submission" date="2024-05" db="EMBL/GenBank/DDBJ databases">
        <title>A draft genome resource for the thread blight pathogen Marasmius tenuissimus strain MS-2.</title>
        <authorList>
            <person name="Yulfo-Soto G.E."/>
            <person name="Baruah I.K."/>
            <person name="Amoako-Attah I."/>
            <person name="Bukari Y."/>
            <person name="Meinhardt L.W."/>
            <person name="Bailey B.A."/>
            <person name="Cohen S.P."/>
        </authorList>
    </citation>
    <scope>NUCLEOTIDE SEQUENCE [LARGE SCALE GENOMIC DNA]</scope>
    <source>
        <strain evidence="4 5">MS-2</strain>
    </source>
</reference>
<dbReference type="InterPro" id="IPR036291">
    <property type="entry name" value="NAD(P)-bd_dom_sf"/>
</dbReference>
<dbReference type="SUPFAM" id="SSF51735">
    <property type="entry name" value="NAD(P)-binding Rossmann-fold domains"/>
    <property type="match status" value="1"/>
</dbReference>
<dbReference type="PROSITE" id="PS00061">
    <property type="entry name" value="ADH_SHORT"/>
    <property type="match status" value="1"/>
</dbReference>
<comment type="caution">
    <text evidence="4">The sequence shown here is derived from an EMBL/GenBank/DDBJ whole genome shotgun (WGS) entry which is preliminary data.</text>
</comment>
<evidence type="ECO:0008006" key="6">
    <source>
        <dbReference type="Google" id="ProtNLM"/>
    </source>
</evidence>